<dbReference type="Proteomes" id="UP001162480">
    <property type="component" value="Chromosome 13"/>
</dbReference>
<evidence type="ECO:0000313" key="7">
    <source>
        <dbReference type="Proteomes" id="UP001162480"/>
    </source>
</evidence>
<evidence type="ECO:0000256" key="3">
    <source>
        <dbReference type="ARBA" id="ARBA00022771"/>
    </source>
</evidence>
<evidence type="ECO:0000256" key="5">
    <source>
        <dbReference type="ARBA" id="ARBA00023242"/>
    </source>
</evidence>
<sequence length="297" mass="33555">MKYKPMSGGLHEHFGLILLAGGNIISKLLISFTASIATISTVEDDGLQQVLRTALQNAEYQLPCRRTIDKILADIYNSKRESVKEAVKSSKAIALMSDFWTSLGNESYGGITGHWIADDWNLISVILECVHAVECHYSNNGAKLYKEFVKDWDITKKIQVLHMTVNDDDPGYIARFKAASVNGFSKRVTDMESIEILQIPTALDPRYKNLKCLSDDSKEQTWLLVGQQIAVDVNDDRLKTNAQDDTNSFNKTIYEPIEKRIELKDSDLEEGVENASDEVLRYKMEKEVAESIDPLQW</sequence>
<name>A0AA36BC30_OCTVU</name>
<dbReference type="SUPFAM" id="SSF53098">
    <property type="entry name" value="Ribonuclease H-like"/>
    <property type="match status" value="1"/>
</dbReference>
<evidence type="ECO:0000256" key="1">
    <source>
        <dbReference type="ARBA" id="ARBA00004123"/>
    </source>
</evidence>
<protein>
    <submittedName>
        <fullName evidence="6">E3 SUMO-protein ligase ZBED1-like</fullName>
    </submittedName>
</protein>
<evidence type="ECO:0000256" key="2">
    <source>
        <dbReference type="ARBA" id="ARBA00022723"/>
    </source>
</evidence>
<keyword evidence="2" id="KW-0479">Metal-binding</keyword>
<dbReference type="GO" id="GO:0005634">
    <property type="term" value="C:nucleus"/>
    <property type="evidence" value="ECO:0007669"/>
    <property type="project" value="UniProtKB-SubCell"/>
</dbReference>
<keyword evidence="3" id="KW-0863">Zinc-finger</keyword>
<keyword evidence="7" id="KW-1185">Reference proteome</keyword>
<keyword evidence="4" id="KW-0862">Zinc</keyword>
<dbReference type="GO" id="GO:0008270">
    <property type="term" value="F:zinc ion binding"/>
    <property type="evidence" value="ECO:0007669"/>
    <property type="project" value="UniProtKB-KW"/>
</dbReference>
<keyword evidence="5" id="KW-0539">Nucleus</keyword>
<proteinExistence type="predicted"/>
<dbReference type="EMBL" id="OX597826">
    <property type="protein sequence ID" value="CAI9731640.1"/>
    <property type="molecule type" value="Genomic_DNA"/>
</dbReference>
<dbReference type="InterPro" id="IPR052035">
    <property type="entry name" value="ZnF_BED_domain_contain"/>
</dbReference>
<dbReference type="PANTHER" id="PTHR46481:SF10">
    <property type="entry name" value="ZINC FINGER BED DOMAIN-CONTAINING PROTEIN 39"/>
    <property type="match status" value="1"/>
</dbReference>
<dbReference type="PANTHER" id="PTHR46481">
    <property type="entry name" value="ZINC FINGER BED DOMAIN-CONTAINING PROTEIN 4"/>
    <property type="match status" value="1"/>
</dbReference>
<organism evidence="6 7">
    <name type="scientific">Octopus vulgaris</name>
    <name type="common">Common octopus</name>
    <dbReference type="NCBI Taxonomy" id="6645"/>
    <lineage>
        <taxon>Eukaryota</taxon>
        <taxon>Metazoa</taxon>
        <taxon>Spiralia</taxon>
        <taxon>Lophotrochozoa</taxon>
        <taxon>Mollusca</taxon>
        <taxon>Cephalopoda</taxon>
        <taxon>Coleoidea</taxon>
        <taxon>Octopodiformes</taxon>
        <taxon>Octopoda</taxon>
        <taxon>Incirrata</taxon>
        <taxon>Octopodidae</taxon>
        <taxon>Octopus</taxon>
    </lineage>
</organism>
<evidence type="ECO:0000256" key="4">
    <source>
        <dbReference type="ARBA" id="ARBA00022833"/>
    </source>
</evidence>
<accession>A0AA36BC30</accession>
<comment type="subcellular location">
    <subcellularLocation>
        <location evidence="1">Nucleus</location>
    </subcellularLocation>
</comment>
<gene>
    <name evidence="6" type="ORF">OCTVUL_1B024924</name>
</gene>
<evidence type="ECO:0000313" key="6">
    <source>
        <dbReference type="EMBL" id="CAI9731640.1"/>
    </source>
</evidence>
<dbReference type="InterPro" id="IPR012337">
    <property type="entry name" value="RNaseH-like_sf"/>
</dbReference>
<dbReference type="AlphaFoldDB" id="A0AA36BC30"/>
<dbReference type="GO" id="GO:0016874">
    <property type="term" value="F:ligase activity"/>
    <property type="evidence" value="ECO:0007669"/>
    <property type="project" value="UniProtKB-KW"/>
</dbReference>
<reference evidence="6" key="1">
    <citation type="submission" date="2023-08" db="EMBL/GenBank/DDBJ databases">
        <authorList>
            <person name="Alioto T."/>
            <person name="Alioto T."/>
            <person name="Gomez Garrido J."/>
        </authorList>
    </citation>
    <scope>NUCLEOTIDE SEQUENCE</scope>
</reference>